<dbReference type="Proteomes" id="UP000008068">
    <property type="component" value="Unassembled WGS sequence"/>
</dbReference>
<feature type="compositionally biased region" description="Acidic residues" evidence="1">
    <location>
        <begin position="540"/>
        <end position="554"/>
    </location>
</feature>
<dbReference type="PANTHER" id="PTHR31751">
    <property type="entry name" value="SI:CH211-108C17.2-RELATED-RELATED"/>
    <property type="match status" value="1"/>
</dbReference>
<dbReference type="PANTHER" id="PTHR31751:SF42">
    <property type="entry name" value="PROTEIN CBG10204"/>
    <property type="match status" value="1"/>
</dbReference>
<feature type="region of interest" description="Disordered" evidence="1">
    <location>
        <begin position="477"/>
        <end position="500"/>
    </location>
</feature>
<gene>
    <name evidence="3" type="ORF">CAEBREN_17509</name>
</gene>
<evidence type="ECO:0000256" key="1">
    <source>
        <dbReference type="SAM" id="MobiDB-lite"/>
    </source>
</evidence>
<proteinExistence type="predicted"/>
<feature type="compositionally biased region" description="Acidic residues" evidence="1">
    <location>
        <begin position="516"/>
        <end position="528"/>
    </location>
</feature>
<evidence type="ECO:0000313" key="4">
    <source>
        <dbReference type="Proteomes" id="UP000008068"/>
    </source>
</evidence>
<feature type="domain" description="Mutator-like transposase" evidence="2">
    <location>
        <begin position="10"/>
        <end position="185"/>
    </location>
</feature>
<evidence type="ECO:0000313" key="3">
    <source>
        <dbReference type="EMBL" id="EGT46951.1"/>
    </source>
</evidence>
<organism evidence="4">
    <name type="scientific">Caenorhabditis brenneri</name>
    <name type="common">Nematode worm</name>
    <dbReference type="NCBI Taxonomy" id="135651"/>
    <lineage>
        <taxon>Eukaryota</taxon>
        <taxon>Metazoa</taxon>
        <taxon>Ecdysozoa</taxon>
        <taxon>Nematoda</taxon>
        <taxon>Chromadorea</taxon>
        <taxon>Rhabditida</taxon>
        <taxon>Rhabditina</taxon>
        <taxon>Rhabditomorpha</taxon>
        <taxon>Rhabditoidea</taxon>
        <taxon>Rhabditidae</taxon>
        <taxon>Peloderinae</taxon>
        <taxon>Caenorhabditis</taxon>
    </lineage>
</organism>
<keyword evidence="4" id="KW-1185">Reference proteome</keyword>
<dbReference type="InterPro" id="IPR049012">
    <property type="entry name" value="Mutator_transp_dom"/>
</dbReference>
<dbReference type="OrthoDB" id="5876583at2759"/>
<dbReference type="EMBL" id="GL380114">
    <property type="protein sequence ID" value="EGT46951.1"/>
    <property type="molecule type" value="Genomic_DNA"/>
</dbReference>
<dbReference type="HOGENOM" id="CLU_033474_0_0_1"/>
<name>G0P7H8_CAEBE</name>
<dbReference type="AlphaFoldDB" id="G0P7H8"/>
<dbReference type="InParanoid" id="G0P7H8"/>
<dbReference type="OMA" id="ECEHEDY"/>
<accession>G0P7H8</accession>
<evidence type="ECO:0000259" key="2">
    <source>
        <dbReference type="Pfam" id="PF20700"/>
    </source>
</evidence>
<protein>
    <recommendedName>
        <fullName evidence="2">Mutator-like transposase domain-containing protein</fullName>
    </recommendedName>
</protein>
<sequence>MSSIVSLLKKCRVCLENADVNTSQSGFNVSITCHCTKCERSWTWHNSEMCEAEDKRDHKGRLRELHLDITGAVFSTGSSYQKIKQFFDVMNCSTFSARTYNKLKEAYLYPAVGIYYNDMLQWVQEMMRNLVNENGSINLVGDGSYDSRGRCACFCRYVVMEATLKLAVDYEVLRQKSGECQRDMELKGFEECLKRVAGNFSSEFHRNVVASFTSDRSKSIATSMQVNFPNINHYYDSWHFFRNIAMDIIKKRNLQKFKPIADWVRSFLNHMYYSVSESEGDGQLAKERLLSFFYHVTDKHKNFDTGKWFKLNNFTECEHEDYEEFDERSASFLNSNSKSDVKALNILFSILKKGKRLDDIKKVSPYYATSCIESLNFRAITYATKDHYFSEDGFKIRTMLTLIDWNERRKDEIEGRRVVIGEKPYYNKTSKRNSTKEVKTPTNYSWRREILNIAHALRVAGRRESFEVGYAVDCEDDEDDVEMDDGGSVGARGLSDYSEEEDVDSVWDKLALLHEDEYDSGDETEEREIDSIRDQLPFVNDEEEEEIEDREDYF</sequence>
<feature type="region of interest" description="Disordered" evidence="1">
    <location>
        <begin position="516"/>
        <end position="554"/>
    </location>
</feature>
<dbReference type="Pfam" id="PF20700">
    <property type="entry name" value="Mutator"/>
    <property type="match status" value="1"/>
</dbReference>
<reference evidence="4" key="1">
    <citation type="submission" date="2011-07" db="EMBL/GenBank/DDBJ databases">
        <authorList>
            <consortium name="Caenorhabditis brenneri Sequencing and Analysis Consortium"/>
            <person name="Wilson R.K."/>
        </authorList>
    </citation>
    <scope>NUCLEOTIDE SEQUENCE [LARGE SCALE GENOMIC DNA]</scope>
    <source>
        <strain evidence="4">PB2801</strain>
    </source>
</reference>
<dbReference type="eggNOG" id="ENOG502QSS1">
    <property type="taxonomic scope" value="Eukaryota"/>
</dbReference>